<dbReference type="CDD" id="cd18186">
    <property type="entry name" value="BTB_POZ_ZBTB_KLHL-like"/>
    <property type="match status" value="1"/>
</dbReference>
<dbReference type="Pfam" id="PF00651">
    <property type="entry name" value="BTB"/>
    <property type="match status" value="1"/>
</dbReference>
<evidence type="ECO:0000313" key="4">
    <source>
        <dbReference type="Proteomes" id="UP000247498"/>
    </source>
</evidence>
<keyword evidence="4" id="KW-1185">Reference proteome</keyword>
<dbReference type="Gene3D" id="3.30.710.10">
    <property type="entry name" value="Potassium Channel Kv1.1, Chain A"/>
    <property type="match status" value="1"/>
</dbReference>
<dbReference type="EMBL" id="BDRX01000070">
    <property type="protein sequence ID" value="GBF95832.1"/>
    <property type="molecule type" value="Genomic_DNA"/>
</dbReference>
<comment type="caution">
    <text evidence="3">The sequence shown here is derived from an EMBL/GenBank/DDBJ whole genome shotgun (WGS) entry which is preliminary data.</text>
</comment>
<sequence>MELQPTTLALDALADAVRQHATPPAQLCLKFPFQSPLGGCIYQVELRRGTPGGGDERWLRGCIFWGGAEEAAPVDASVAFELLAAKEAATASGNLGATDAMLDGPFTDVALTAGSRTFRAHRVVLAAASPVFLSMLDGAVREGREAAV</sequence>
<organism evidence="3 4">
    <name type="scientific">Raphidocelis subcapitata</name>
    <dbReference type="NCBI Taxonomy" id="307507"/>
    <lineage>
        <taxon>Eukaryota</taxon>
        <taxon>Viridiplantae</taxon>
        <taxon>Chlorophyta</taxon>
        <taxon>core chlorophytes</taxon>
        <taxon>Chlorophyceae</taxon>
        <taxon>CS clade</taxon>
        <taxon>Sphaeropleales</taxon>
        <taxon>Selenastraceae</taxon>
        <taxon>Raphidocelis</taxon>
    </lineage>
</organism>
<reference evidence="3 4" key="1">
    <citation type="journal article" date="2018" name="Sci. Rep.">
        <title>Raphidocelis subcapitata (=Pseudokirchneriella subcapitata) provides an insight into genome evolution and environmental adaptations in the Sphaeropleales.</title>
        <authorList>
            <person name="Suzuki S."/>
            <person name="Yamaguchi H."/>
            <person name="Nakajima N."/>
            <person name="Kawachi M."/>
        </authorList>
    </citation>
    <scope>NUCLEOTIDE SEQUENCE [LARGE SCALE GENOMIC DNA]</scope>
    <source>
        <strain evidence="3 4">NIES-35</strain>
    </source>
</reference>
<dbReference type="OrthoDB" id="546239at2759"/>
<comment type="pathway">
    <text evidence="1">Protein modification; protein ubiquitination.</text>
</comment>
<evidence type="ECO:0000259" key="2">
    <source>
        <dbReference type="PROSITE" id="PS50097"/>
    </source>
</evidence>
<proteinExistence type="predicted"/>
<dbReference type="PROSITE" id="PS50097">
    <property type="entry name" value="BTB"/>
    <property type="match status" value="1"/>
</dbReference>
<accession>A0A2V0PA57</accession>
<evidence type="ECO:0000256" key="1">
    <source>
        <dbReference type="ARBA" id="ARBA00004906"/>
    </source>
</evidence>
<protein>
    <recommendedName>
        <fullName evidence="2">BTB domain-containing protein</fullName>
    </recommendedName>
</protein>
<dbReference type="InterPro" id="IPR011333">
    <property type="entry name" value="SKP1/BTB/POZ_sf"/>
</dbReference>
<feature type="domain" description="BTB" evidence="2">
    <location>
        <begin position="107"/>
        <end position="148"/>
    </location>
</feature>
<dbReference type="Proteomes" id="UP000247498">
    <property type="component" value="Unassembled WGS sequence"/>
</dbReference>
<gene>
    <name evidence="3" type="ORF">Rsub_08268</name>
</gene>
<dbReference type="AlphaFoldDB" id="A0A2V0PA57"/>
<name>A0A2V0PA57_9CHLO</name>
<evidence type="ECO:0000313" key="3">
    <source>
        <dbReference type="EMBL" id="GBF95832.1"/>
    </source>
</evidence>
<dbReference type="InParanoid" id="A0A2V0PA57"/>
<dbReference type="SUPFAM" id="SSF54695">
    <property type="entry name" value="POZ domain"/>
    <property type="match status" value="1"/>
</dbReference>
<dbReference type="InterPro" id="IPR000210">
    <property type="entry name" value="BTB/POZ_dom"/>
</dbReference>